<feature type="compositionally biased region" description="Basic and acidic residues" evidence="1">
    <location>
        <begin position="426"/>
        <end position="440"/>
    </location>
</feature>
<organism evidence="2 3">
    <name type="scientific">Coemansia brasiliensis</name>
    <dbReference type="NCBI Taxonomy" id="2650707"/>
    <lineage>
        <taxon>Eukaryota</taxon>
        <taxon>Fungi</taxon>
        <taxon>Fungi incertae sedis</taxon>
        <taxon>Zoopagomycota</taxon>
        <taxon>Kickxellomycotina</taxon>
        <taxon>Kickxellomycetes</taxon>
        <taxon>Kickxellales</taxon>
        <taxon>Kickxellaceae</taxon>
        <taxon>Coemansia</taxon>
    </lineage>
</organism>
<feature type="compositionally biased region" description="Low complexity" evidence="1">
    <location>
        <begin position="441"/>
        <end position="460"/>
    </location>
</feature>
<gene>
    <name evidence="2" type="ORF">IWW36_005564</name>
</gene>
<keyword evidence="3" id="KW-1185">Reference proteome</keyword>
<dbReference type="AlphaFoldDB" id="A0A9W8I2Z1"/>
<feature type="region of interest" description="Disordered" evidence="1">
    <location>
        <begin position="423"/>
        <end position="487"/>
    </location>
</feature>
<accession>A0A9W8I2Z1</accession>
<feature type="compositionally biased region" description="Basic residues" evidence="1">
    <location>
        <begin position="186"/>
        <end position="201"/>
    </location>
</feature>
<comment type="caution">
    <text evidence="2">The sequence shown here is derived from an EMBL/GenBank/DDBJ whole genome shotgun (WGS) entry which is preliminary data.</text>
</comment>
<feature type="compositionally biased region" description="Polar residues" evidence="1">
    <location>
        <begin position="468"/>
        <end position="477"/>
    </location>
</feature>
<feature type="non-terminal residue" evidence="2">
    <location>
        <position position="1"/>
    </location>
</feature>
<sequence length="487" mass="51035">PSARPGASGRTKRTNRNAKIAPTGEGREEVVGLGVVPPHPEMMLSAYGGAEPKALPALAEAADAGSLSDSAQVGETPRKHWQPEPMPPRRSLDAIAQAEHPRGTIQAARRGDRRHAGHTHSNSIATIRLQPRPSEKLRKNSSRDAVALGIDFDVTSMFEAGQATEPATDGTSGNKLRDEKPAAMRSRQRHNTPALHSRKKSTASIELRARRAEALRIPLAHLRDERPAGSTLLKRSATLPTKRAGASGFGSGGPAAAAAAAAAASQKSRWVGGYTENAQGPRDTGWDHSSSSDDDDAVTPASRRGAGTHTWYGPRAGIRPISMFPPPRANNAPLPLPPVPLMFGADDSDDDIDLEGDESSSRTPAVLGLTRGLRTYAGSPRPSIRAQRFLPASSALAASLPIASPPPTAAAPDNVVALGHLTLEPDSMRPRGVSDPEGRQQSRSSRGQLSSTGSASSRPGSKGGATLLSPQQTSLAQESAVGIWQTD</sequence>
<evidence type="ECO:0000256" key="1">
    <source>
        <dbReference type="SAM" id="MobiDB-lite"/>
    </source>
</evidence>
<feature type="compositionally biased region" description="Acidic residues" evidence="1">
    <location>
        <begin position="346"/>
        <end position="358"/>
    </location>
</feature>
<feature type="region of interest" description="Disordered" evidence="1">
    <location>
        <begin position="273"/>
        <end position="315"/>
    </location>
</feature>
<feature type="region of interest" description="Disordered" evidence="1">
    <location>
        <begin position="60"/>
        <end position="142"/>
    </location>
</feature>
<reference evidence="2" key="1">
    <citation type="submission" date="2022-07" db="EMBL/GenBank/DDBJ databases">
        <title>Phylogenomic reconstructions and comparative analyses of Kickxellomycotina fungi.</title>
        <authorList>
            <person name="Reynolds N.K."/>
            <person name="Stajich J.E."/>
            <person name="Barry K."/>
            <person name="Grigoriev I.V."/>
            <person name="Crous P."/>
            <person name="Smith M.E."/>
        </authorList>
    </citation>
    <scope>NUCLEOTIDE SEQUENCE</scope>
    <source>
        <strain evidence="2">NRRL 1566</strain>
    </source>
</reference>
<dbReference type="EMBL" id="JANBUW010001416">
    <property type="protein sequence ID" value="KAJ2843442.1"/>
    <property type="molecule type" value="Genomic_DNA"/>
</dbReference>
<dbReference type="OrthoDB" id="241990at2759"/>
<protein>
    <submittedName>
        <fullName evidence="2">Uncharacterized protein</fullName>
    </submittedName>
</protein>
<dbReference type="Proteomes" id="UP001139887">
    <property type="component" value="Unassembled WGS sequence"/>
</dbReference>
<evidence type="ECO:0000313" key="2">
    <source>
        <dbReference type="EMBL" id="KAJ2843442.1"/>
    </source>
</evidence>
<proteinExistence type="predicted"/>
<feature type="region of interest" description="Disordered" evidence="1">
    <location>
        <begin position="228"/>
        <end position="254"/>
    </location>
</feature>
<evidence type="ECO:0000313" key="3">
    <source>
        <dbReference type="Proteomes" id="UP001139887"/>
    </source>
</evidence>
<feature type="compositionally biased region" description="Basic and acidic residues" evidence="1">
    <location>
        <begin position="133"/>
        <end position="142"/>
    </location>
</feature>
<feature type="compositionally biased region" description="Low complexity" evidence="1">
    <location>
        <begin position="60"/>
        <end position="71"/>
    </location>
</feature>
<feature type="region of interest" description="Disordered" evidence="1">
    <location>
        <begin position="346"/>
        <end position="366"/>
    </location>
</feature>
<name>A0A9W8I2Z1_9FUNG</name>
<feature type="region of interest" description="Disordered" evidence="1">
    <location>
        <begin position="159"/>
        <end position="204"/>
    </location>
</feature>
<feature type="region of interest" description="Disordered" evidence="1">
    <location>
        <begin position="1"/>
        <end position="31"/>
    </location>
</feature>
<feature type="non-terminal residue" evidence="2">
    <location>
        <position position="487"/>
    </location>
</feature>